<dbReference type="InterPro" id="IPR029058">
    <property type="entry name" value="AB_hydrolase_fold"/>
</dbReference>
<dbReference type="PANTHER" id="PTHR43194:SF2">
    <property type="entry name" value="PEROXISOMAL MEMBRANE PROTEIN LPX1"/>
    <property type="match status" value="1"/>
</dbReference>
<dbReference type="InterPro" id="IPR050228">
    <property type="entry name" value="Carboxylesterase_BioH"/>
</dbReference>
<dbReference type="SUPFAM" id="SSF53474">
    <property type="entry name" value="alpha/beta-Hydrolases"/>
    <property type="match status" value="1"/>
</dbReference>
<feature type="domain" description="AB hydrolase-1" evidence="2">
    <location>
        <begin position="114"/>
        <end position="328"/>
    </location>
</feature>
<name>G7UU22_PSEUP</name>
<dbReference type="EMBL" id="CP003093">
    <property type="protein sequence ID" value="AER57456.1"/>
    <property type="molecule type" value="Genomic_DNA"/>
</dbReference>
<dbReference type="Pfam" id="PF12697">
    <property type="entry name" value="Abhydrolase_6"/>
    <property type="match status" value="1"/>
</dbReference>
<dbReference type="OrthoDB" id="9808398at2"/>
<dbReference type="eggNOG" id="COG1073">
    <property type="taxonomic scope" value="Bacteria"/>
</dbReference>
<evidence type="ECO:0000313" key="4">
    <source>
        <dbReference type="Proteomes" id="UP000005870"/>
    </source>
</evidence>
<keyword evidence="1" id="KW-0732">Signal</keyword>
<feature type="chain" id="PRO_5003504356" description="AB hydrolase-1 domain-containing protein" evidence="1">
    <location>
        <begin position="18"/>
        <end position="370"/>
    </location>
</feature>
<evidence type="ECO:0000256" key="1">
    <source>
        <dbReference type="SAM" id="SignalP"/>
    </source>
</evidence>
<proteinExistence type="predicted"/>
<dbReference type="AlphaFoldDB" id="G7UU22"/>
<protein>
    <recommendedName>
        <fullName evidence="2">AB hydrolase-1 domain-containing protein</fullName>
    </recommendedName>
</protein>
<feature type="signal peptide" evidence="1">
    <location>
        <begin position="1"/>
        <end position="17"/>
    </location>
</feature>
<dbReference type="InterPro" id="IPR000073">
    <property type="entry name" value="AB_hydrolase_1"/>
</dbReference>
<dbReference type="Proteomes" id="UP000005870">
    <property type="component" value="Chromosome"/>
</dbReference>
<gene>
    <name evidence="3" type="ordered locus">DSC_14060</name>
</gene>
<dbReference type="STRING" id="1045855.DSC_14060"/>
<organism evidence="3 4">
    <name type="scientific">Pseudoxanthomonas spadix (strain BD-a59)</name>
    <dbReference type="NCBI Taxonomy" id="1045855"/>
    <lineage>
        <taxon>Bacteria</taxon>
        <taxon>Pseudomonadati</taxon>
        <taxon>Pseudomonadota</taxon>
        <taxon>Gammaproteobacteria</taxon>
        <taxon>Lysobacterales</taxon>
        <taxon>Lysobacteraceae</taxon>
        <taxon>Pseudoxanthomonas</taxon>
    </lineage>
</organism>
<dbReference type="PANTHER" id="PTHR43194">
    <property type="entry name" value="HYDROLASE ALPHA/BETA FOLD FAMILY"/>
    <property type="match status" value="1"/>
</dbReference>
<keyword evidence="4" id="KW-1185">Reference proteome</keyword>
<evidence type="ECO:0000313" key="3">
    <source>
        <dbReference type="EMBL" id="AER57456.1"/>
    </source>
</evidence>
<sequence length="370" mass="39026">MSRLFLLVCLCCLLLVACIPPTSTSLSTRLVAPGGVSPLLDSAHVESLMARLPARSGRLPGEGGVPIFWQALDPGDYQLDYRYTGDPDGTALQQVAFDVTFTRPTATAAPRGTVVLLHGWMMDGDSLMPWALRLAQAGYRTISLDLRNHGRSGSGRSGYGTREGQDVARVVGELRARGEIAGPLYLFGVSYGAATAIFAAHELGQQVAGVVAMESFDNAGRAIRDMVPHMLSSPPDTWKSAAATLIAQATYGRQNLDAVIAAADAQLGLNLDQVDVAAALRTTPACVLLVHGSNDRHIPVAHGRMLAAAAPRDAYLEVPGETHLSLPMQLERLGPSVDQWFAETATPGATCPAARALAPQPHAPLVAAAR</sequence>
<accession>G7UU22</accession>
<dbReference type="Gene3D" id="3.40.50.1820">
    <property type="entry name" value="alpha/beta hydrolase"/>
    <property type="match status" value="1"/>
</dbReference>
<dbReference type="RefSeq" id="WP_014161629.1">
    <property type="nucleotide sequence ID" value="NC_016147.2"/>
</dbReference>
<reference evidence="3 4" key="1">
    <citation type="journal article" date="2012" name="J. Bacteriol.">
        <title>Complete Genome Sequence of the BTEX-Degrading Bacterium Pseudoxanthomonas spadix BD-a59.</title>
        <authorList>
            <person name="Lee S.H."/>
            <person name="Jin H.M."/>
            <person name="Lee H.J."/>
            <person name="Kim J.M."/>
            <person name="Jeon C.O."/>
        </authorList>
    </citation>
    <scope>NUCLEOTIDE SEQUENCE [LARGE SCALE GENOMIC DNA]</scope>
    <source>
        <strain evidence="3 4">BD-a59</strain>
    </source>
</reference>
<evidence type="ECO:0000259" key="2">
    <source>
        <dbReference type="Pfam" id="PF12697"/>
    </source>
</evidence>
<dbReference type="HOGENOM" id="CLU_721432_0_0_6"/>
<dbReference type="KEGG" id="psd:DSC_14060"/>
<dbReference type="PROSITE" id="PS51257">
    <property type="entry name" value="PROKAR_LIPOPROTEIN"/>
    <property type="match status" value="1"/>
</dbReference>